<dbReference type="Gene3D" id="1.25.40.390">
    <property type="match status" value="2"/>
</dbReference>
<name>A0A7U3ZNE8_RUNSL</name>
<evidence type="ECO:0000256" key="2">
    <source>
        <dbReference type="ARBA" id="ARBA00006275"/>
    </source>
</evidence>
<evidence type="ECO:0000313" key="9">
    <source>
        <dbReference type="Proteomes" id="UP000000493"/>
    </source>
</evidence>
<dbReference type="PROSITE" id="PS51257">
    <property type="entry name" value="PROKAR_LIPOPROTEIN"/>
    <property type="match status" value="1"/>
</dbReference>
<evidence type="ECO:0000313" key="8">
    <source>
        <dbReference type="EMBL" id="AEI50425.1"/>
    </source>
</evidence>
<dbReference type="Proteomes" id="UP000000493">
    <property type="component" value="Chromosome"/>
</dbReference>
<keyword evidence="4" id="KW-0472">Membrane</keyword>
<sequence length="541" mass="58764">MKKTQLFLLILVLGVSFSCKDQLDVKNPNSPTTGSANSETGLISLAQGGVYVNGFTTLKYGGFTGTFWGDPFSYHEIMGDVVGVEAANQRINEIGCPNYVILDDGTKVTNPNSPALQADMIRQVNINSNASDNPLYYEWAFMYALNTACNNVLALVDGTSFTGDANTKKNTLKAWAYWWKGYAYSRIGSIYFAGIINNEPSGTNGKYVTKEDIIKESNANFDKAASILGGLTANADYKAVVGKLIPDFFQVGKGGLIDPGMWVRNINTMKARNILVNTTSKTMSAAQWTSIIDLTTNGIKASDYVFTGRNNATSDFFSISQTPAGNSVGPTAGYKISERLVQDFKPGDKRLDNNFVKRKNAWIGNNDRGNVFNTGWDLIDGGAGMSGVVSLGSRAVGGYELYMAGTYEENELTKAEALINSGKIEDGLKIIDAIRTLQGAGIAAVAGKSLTQAQAQEELRRERRVVLPFRGLAFYDARRWGVIDDISKGGGRTNCVVLDKVGKVNTKATINYNYLDYWDVPDNELAYNKPEAGSAPIKNPK</sequence>
<dbReference type="InterPro" id="IPR012944">
    <property type="entry name" value="SusD_RagB_dom"/>
</dbReference>
<comment type="similarity">
    <text evidence="2">Belongs to the SusD family.</text>
</comment>
<evidence type="ECO:0000256" key="5">
    <source>
        <dbReference type="ARBA" id="ARBA00023237"/>
    </source>
</evidence>
<keyword evidence="3 6" id="KW-0732">Signal</keyword>
<proteinExistence type="inferred from homology"/>
<dbReference type="Pfam" id="PF07980">
    <property type="entry name" value="SusD_RagB"/>
    <property type="match status" value="1"/>
</dbReference>
<dbReference type="EMBL" id="CP002859">
    <property type="protein sequence ID" value="AEI50425.1"/>
    <property type="molecule type" value="Genomic_DNA"/>
</dbReference>
<dbReference type="GO" id="GO:0009279">
    <property type="term" value="C:cell outer membrane"/>
    <property type="evidence" value="ECO:0007669"/>
    <property type="project" value="UniProtKB-SubCell"/>
</dbReference>
<accession>A0A7U3ZNE8</accession>
<organism evidence="8 9">
    <name type="scientific">Runella slithyformis (strain ATCC 29530 / DSM 19594 / LMG 11500 / NCIMB 11436 / LSU 4)</name>
    <dbReference type="NCBI Taxonomy" id="761193"/>
    <lineage>
        <taxon>Bacteria</taxon>
        <taxon>Pseudomonadati</taxon>
        <taxon>Bacteroidota</taxon>
        <taxon>Cytophagia</taxon>
        <taxon>Cytophagales</taxon>
        <taxon>Spirosomataceae</taxon>
        <taxon>Runella</taxon>
    </lineage>
</organism>
<evidence type="ECO:0000256" key="4">
    <source>
        <dbReference type="ARBA" id="ARBA00023136"/>
    </source>
</evidence>
<dbReference type="SUPFAM" id="SSF48452">
    <property type="entry name" value="TPR-like"/>
    <property type="match status" value="1"/>
</dbReference>
<feature type="chain" id="PRO_5031539401" description="RagB/SusD domain-containing protein" evidence="6">
    <location>
        <begin position="22"/>
        <end position="541"/>
    </location>
</feature>
<dbReference type="KEGG" id="rsi:Runsl_4078"/>
<dbReference type="InterPro" id="IPR011990">
    <property type="entry name" value="TPR-like_helical_dom_sf"/>
</dbReference>
<dbReference type="AlphaFoldDB" id="A0A7U3ZNE8"/>
<gene>
    <name evidence="8" type="ordered locus">Runsl_4078</name>
</gene>
<reference evidence="9" key="1">
    <citation type="submission" date="2011-06" db="EMBL/GenBank/DDBJ databases">
        <title>The complete genome of chromosome of Runella slithyformis DSM 19594.</title>
        <authorList>
            <consortium name="US DOE Joint Genome Institute (JGI-PGF)"/>
            <person name="Lucas S."/>
            <person name="Han J."/>
            <person name="Lapidus A."/>
            <person name="Bruce D."/>
            <person name="Goodwin L."/>
            <person name="Pitluck S."/>
            <person name="Peters L."/>
            <person name="Kyrpides N."/>
            <person name="Mavromatis K."/>
            <person name="Ivanova N."/>
            <person name="Ovchinnikova G."/>
            <person name="Zhang X."/>
            <person name="Misra M."/>
            <person name="Detter J.C."/>
            <person name="Tapia R."/>
            <person name="Han C."/>
            <person name="Land M."/>
            <person name="Hauser L."/>
            <person name="Markowitz V."/>
            <person name="Cheng J.-F."/>
            <person name="Hugenholtz P."/>
            <person name="Woyke T."/>
            <person name="Wu D."/>
            <person name="Tindall B."/>
            <person name="Faehrich R."/>
            <person name="Brambilla E."/>
            <person name="Klenk H.-P."/>
            <person name="Eisen J.A."/>
        </authorList>
    </citation>
    <scope>NUCLEOTIDE SEQUENCE [LARGE SCALE GENOMIC DNA]</scope>
    <source>
        <strain evidence="9">ATCC 29530 / DSM 19594 / LMG 11500 / NCIMB 11436 / LSU 4</strain>
    </source>
</reference>
<evidence type="ECO:0000256" key="6">
    <source>
        <dbReference type="SAM" id="SignalP"/>
    </source>
</evidence>
<comment type="subcellular location">
    <subcellularLocation>
        <location evidence="1">Cell outer membrane</location>
    </subcellularLocation>
</comment>
<evidence type="ECO:0000256" key="3">
    <source>
        <dbReference type="ARBA" id="ARBA00022729"/>
    </source>
</evidence>
<keyword evidence="5" id="KW-0998">Cell outer membrane</keyword>
<feature type="domain" description="RagB/SusD" evidence="7">
    <location>
        <begin position="334"/>
        <end position="499"/>
    </location>
</feature>
<evidence type="ECO:0000259" key="7">
    <source>
        <dbReference type="Pfam" id="PF07980"/>
    </source>
</evidence>
<keyword evidence="9" id="KW-1185">Reference proteome</keyword>
<dbReference type="RefSeq" id="WP_013929723.1">
    <property type="nucleotide sequence ID" value="NC_015703.1"/>
</dbReference>
<protein>
    <recommendedName>
        <fullName evidence="7">RagB/SusD domain-containing protein</fullName>
    </recommendedName>
</protein>
<feature type="signal peptide" evidence="6">
    <location>
        <begin position="1"/>
        <end position="21"/>
    </location>
</feature>
<evidence type="ECO:0000256" key="1">
    <source>
        <dbReference type="ARBA" id="ARBA00004442"/>
    </source>
</evidence>
<reference evidence="8 9" key="2">
    <citation type="journal article" date="2012" name="Stand. Genomic Sci.">
        <title>Complete genome sequence of the aquatic bacterium Runella slithyformis type strain (LSU 4(T)).</title>
        <authorList>
            <person name="Copeland A."/>
            <person name="Zhang X."/>
            <person name="Misra M."/>
            <person name="Lapidus A."/>
            <person name="Nolan M."/>
            <person name="Lucas S."/>
            <person name="Deshpande S."/>
            <person name="Cheng J.F."/>
            <person name="Tapia R."/>
            <person name="Goodwin L.A."/>
            <person name="Pitluck S."/>
            <person name="Liolios K."/>
            <person name="Pagani I."/>
            <person name="Ivanova N."/>
            <person name="Mikhailova N."/>
            <person name="Pati A."/>
            <person name="Chen A."/>
            <person name="Palaniappan K."/>
            <person name="Land M."/>
            <person name="Hauser L."/>
            <person name="Pan C."/>
            <person name="Jeffries C.D."/>
            <person name="Detter J.C."/>
            <person name="Brambilla E.M."/>
            <person name="Rohde M."/>
            <person name="Djao O.D."/>
            <person name="Goker M."/>
            <person name="Sikorski J."/>
            <person name="Tindall B.J."/>
            <person name="Woyke T."/>
            <person name="Bristow J."/>
            <person name="Eisen J.A."/>
            <person name="Markowitz V."/>
            <person name="Hugenholtz P."/>
            <person name="Kyrpides N.C."/>
            <person name="Klenk H.P."/>
            <person name="Mavromatis K."/>
        </authorList>
    </citation>
    <scope>NUCLEOTIDE SEQUENCE [LARGE SCALE GENOMIC DNA]</scope>
    <source>
        <strain evidence="9">ATCC 29530 / DSM 19594 / LMG 11500 / NCIMB 11436 / LSU 4</strain>
    </source>
</reference>